<keyword evidence="1" id="KW-0802">TPR repeat</keyword>
<feature type="domain" description="NB-ARC" evidence="3">
    <location>
        <begin position="67"/>
        <end position="233"/>
    </location>
</feature>
<dbReference type="SMART" id="SM00028">
    <property type="entry name" value="TPR"/>
    <property type="match status" value="4"/>
</dbReference>
<dbReference type="STRING" id="1963.AQJ27_40130"/>
<accession>A0A250VSG9</accession>
<dbReference type="PROSITE" id="PS50005">
    <property type="entry name" value="TPR"/>
    <property type="match status" value="1"/>
</dbReference>
<dbReference type="AlphaFoldDB" id="A0A250VSG9"/>
<evidence type="ECO:0000313" key="5">
    <source>
        <dbReference type="Proteomes" id="UP000217446"/>
    </source>
</evidence>
<feature type="region of interest" description="Disordered" evidence="2">
    <location>
        <begin position="1"/>
        <end position="26"/>
    </location>
</feature>
<proteinExistence type="predicted"/>
<reference evidence="5" key="1">
    <citation type="submission" date="2017-05" db="EMBL/GenBank/DDBJ databases">
        <title>Streptomyces olivochromogenes NBRC 3561 whole genome shotgun sequence.</title>
        <authorList>
            <person name="Dohra H."/>
            <person name="Kodani S."/>
        </authorList>
    </citation>
    <scope>NUCLEOTIDE SEQUENCE [LARGE SCALE GENOMIC DNA]</scope>
    <source>
        <strain evidence="5">NBRC 3561</strain>
    </source>
</reference>
<dbReference type="Gene3D" id="1.25.40.10">
    <property type="entry name" value="Tetratricopeptide repeat domain"/>
    <property type="match status" value="2"/>
</dbReference>
<comment type="caution">
    <text evidence="4">The sequence shown here is derived from an EMBL/GenBank/DDBJ whole genome shotgun (WGS) entry which is preliminary data.</text>
</comment>
<dbReference type="InterPro" id="IPR002182">
    <property type="entry name" value="NB-ARC"/>
</dbReference>
<dbReference type="SUPFAM" id="SSF52540">
    <property type="entry name" value="P-loop containing nucleoside triphosphate hydrolases"/>
    <property type="match status" value="1"/>
</dbReference>
<evidence type="ECO:0000259" key="3">
    <source>
        <dbReference type="Pfam" id="PF00931"/>
    </source>
</evidence>
<dbReference type="PRINTS" id="PR00364">
    <property type="entry name" value="DISEASERSIST"/>
</dbReference>
<dbReference type="PANTHER" id="PTHR47691:SF3">
    <property type="entry name" value="HTH-TYPE TRANSCRIPTIONAL REGULATOR RV0890C-RELATED"/>
    <property type="match status" value="1"/>
</dbReference>
<dbReference type="SUPFAM" id="SSF48452">
    <property type="entry name" value="TPR-like"/>
    <property type="match status" value="2"/>
</dbReference>
<dbReference type="InterPro" id="IPR027417">
    <property type="entry name" value="P-loop_NTPase"/>
</dbReference>
<dbReference type="InterPro" id="IPR019734">
    <property type="entry name" value="TPR_rpt"/>
</dbReference>
<sequence>MGGTEGRDERSPDRSGATRSELSGSAWDVVQARDVTGGIHFHHADPALGPSPRQLPADVRGFVGRQTALDSLDDILARGAEGSQTVVISTIAGTAGVGKTSLATHWAHRVKDRFPDGQLHVNLRGYDAGPPVTADQALERFLRALGVAPGAIPDDPEDKAALYRSLLARRRMLIVLDNAAAVRQVRLLLPGTASCMVLVTSRDRLSGLVARDGAHRLDLDVLAEDEAVRLLRDSTRGHRGPDPEPELIQLARLCARLPLALRIAAERAAARPHMPLSELISDLQDESSLWIALSADEEDDGDAVHTVFAWSYRALGGEAARMFRLLGLHPGPDFSVHAAAALAGVSTVTARRLLDSLAGTHLISASAYDRFQFHDLLRAFAFEQAVNDETPEGREAAARRLCEWYLEAMAAAAEVHDAQYADDWHVHPARADLPGLPDVSDYERAMAWFTVETDNLVAVSRTAAEAGLHEVAWKLPALLRTPFLDRHPVQGWLPMADQALLAARRSEDLLGQAVTLLGMSIAHRQAHRVAEAVEHSRAALAAARQADDAWQTIAALVMLGHALRLGRRLDEALQSYEEALDIARRLRLRLWIVWGLIGRAEALLDTGAHSEARECVAATLRELHEGESPGARSECLWVEATIDRETGLLADADRHIGQALHMAYETRNVIYQGQCETELGRICLAAGRAEDGLAALQRAASIGRLLGDQAMEGTALDMTGLAYQALDRPQEAVQFHRLAVTEFRDLGDDWRVAGALENLAAALDRTGDPSTAASHRREAVGILQGYTDARARALCSAVTARLPAG</sequence>
<dbReference type="PANTHER" id="PTHR47691">
    <property type="entry name" value="REGULATOR-RELATED"/>
    <property type="match status" value="1"/>
</dbReference>
<keyword evidence="5" id="KW-1185">Reference proteome</keyword>
<organism evidence="4 5">
    <name type="scientific">Streptomyces olivochromogenes</name>
    <dbReference type="NCBI Taxonomy" id="1963"/>
    <lineage>
        <taxon>Bacteria</taxon>
        <taxon>Bacillati</taxon>
        <taxon>Actinomycetota</taxon>
        <taxon>Actinomycetes</taxon>
        <taxon>Kitasatosporales</taxon>
        <taxon>Streptomycetaceae</taxon>
        <taxon>Streptomyces</taxon>
    </lineage>
</organism>
<dbReference type="Proteomes" id="UP000217446">
    <property type="component" value="Unassembled WGS sequence"/>
</dbReference>
<feature type="repeat" description="TPR" evidence="1">
    <location>
        <begin position="553"/>
        <end position="586"/>
    </location>
</feature>
<dbReference type="GO" id="GO:0043531">
    <property type="term" value="F:ADP binding"/>
    <property type="evidence" value="ECO:0007669"/>
    <property type="project" value="InterPro"/>
</dbReference>
<name>A0A250VSG9_STROL</name>
<dbReference type="EMBL" id="BDQI01000032">
    <property type="protein sequence ID" value="GAX57101.1"/>
    <property type="molecule type" value="Genomic_DNA"/>
</dbReference>
<protein>
    <recommendedName>
        <fullName evidence="3">NB-ARC domain-containing protein</fullName>
    </recommendedName>
</protein>
<evidence type="ECO:0000256" key="2">
    <source>
        <dbReference type="SAM" id="MobiDB-lite"/>
    </source>
</evidence>
<evidence type="ECO:0000313" key="4">
    <source>
        <dbReference type="EMBL" id="GAX57101.1"/>
    </source>
</evidence>
<feature type="compositionally biased region" description="Basic and acidic residues" evidence="2">
    <location>
        <begin position="1"/>
        <end position="13"/>
    </location>
</feature>
<dbReference type="Pfam" id="PF00931">
    <property type="entry name" value="NB-ARC"/>
    <property type="match status" value="1"/>
</dbReference>
<dbReference type="RefSeq" id="WP_079065605.1">
    <property type="nucleotide sequence ID" value="NZ_BDQI01000032.1"/>
</dbReference>
<dbReference type="Gene3D" id="3.40.50.300">
    <property type="entry name" value="P-loop containing nucleotide triphosphate hydrolases"/>
    <property type="match status" value="1"/>
</dbReference>
<evidence type="ECO:0000256" key="1">
    <source>
        <dbReference type="PROSITE-ProRule" id="PRU00339"/>
    </source>
</evidence>
<dbReference type="InterPro" id="IPR011990">
    <property type="entry name" value="TPR-like_helical_dom_sf"/>
</dbReference>
<gene>
    <name evidence="4" type="ORF">SO3561_08671</name>
</gene>